<comment type="caution">
    <text evidence="4">The sequence shown here is derived from an EMBL/GenBank/DDBJ whole genome shotgun (WGS) entry which is preliminary data.</text>
</comment>
<dbReference type="SUPFAM" id="SSF55729">
    <property type="entry name" value="Acyl-CoA N-acyltransferases (Nat)"/>
    <property type="match status" value="1"/>
</dbReference>
<dbReference type="InterPro" id="IPR050832">
    <property type="entry name" value="Bact_Acetyltransf"/>
</dbReference>
<dbReference type="InterPro" id="IPR000182">
    <property type="entry name" value="GNAT_dom"/>
</dbReference>
<dbReference type="RefSeq" id="WP_338180230.1">
    <property type="nucleotide sequence ID" value="NZ_JAEKNQ010000040.1"/>
</dbReference>
<proteinExistence type="predicted"/>
<sequence>MQVRSAGERDAGGIAELLCELGYPTDVSTTLKRLRRSAELVLVVEHEDRVIGLAALAISRTLTHAGPIGRLTALVVSAAHRRHGIARVLVTTVLERAERRGCEELELTSGVRPEREAAHACYEALGFERSSYRYWRPVPSHDPDSASAGAH</sequence>
<dbReference type="Pfam" id="PF00583">
    <property type="entry name" value="Acetyltransf_1"/>
    <property type="match status" value="1"/>
</dbReference>
<dbReference type="PROSITE" id="PS51186">
    <property type="entry name" value="GNAT"/>
    <property type="match status" value="1"/>
</dbReference>
<gene>
    <name evidence="4" type="ORF">JF888_11165</name>
</gene>
<dbReference type="CDD" id="cd04301">
    <property type="entry name" value="NAT_SF"/>
    <property type="match status" value="1"/>
</dbReference>
<evidence type="ECO:0000313" key="5">
    <source>
        <dbReference type="Proteomes" id="UP000620075"/>
    </source>
</evidence>
<name>A0A934KDY3_9BACT</name>
<organism evidence="4 5">
    <name type="scientific">Candidatus Dormiibacter inghamiae</name>
    <dbReference type="NCBI Taxonomy" id="3127013"/>
    <lineage>
        <taxon>Bacteria</taxon>
        <taxon>Bacillati</taxon>
        <taxon>Candidatus Dormiibacterota</taxon>
        <taxon>Candidatus Dormibacteria</taxon>
        <taxon>Candidatus Dormibacterales</taxon>
        <taxon>Candidatus Dormibacteraceae</taxon>
        <taxon>Candidatus Dormiibacter</taxon>
    </lineage>
</organism>
<dbReference type="PANTHER" id="PTHR43877:SF1">
    <property type="entry name" value="ACETYLTRANSFERASE"/>
    <property type="match status" value="1"/>
</dbReference>
<evidence type="ECO:0000256" key="2">
    <source>
        <dbReference type="ARBA" id="ARBA00023315"/>
    </source>
</evidence>
<keyword evidence="2" id="KW-0012">Acyltransferase</keyword>
<dbReference type="PANTHER" id="PTHR43877">
    <property type="entry name" value="AMINOALKYLPHOSPHONATE N-ACETYLTRANSFERASE-RELATED-RELATED"/>
    <property type="match status" value="1"/>
</dbReference>
<accession>A0A934KDY3</accession>
<protein>
    <submittedName>
        <fullName evidence="4">GNAT family N-acetyltransferase</fullName>
    </submittedName>
</protein>
<keyword evidence="1" id="KW-0808">Transferase</keyword>
<dbReference type="InterPro" id="IPR016181">
    <property type="entry name" value="Acyl_CoA_acyltransferase"/>
</dbReference>
<dbReference type="EMBL" id="JAEKNQ010000040">
    <property type="protein sequence ID" value="MBJ7603734.1"/>
    <property type="molecule type" value="Genomic_DNA"/>
</dbReference>
<reference evidence="4 5" key="1">
    <citation type="submission" date="2020-10" db="EMBL/GenBank/DDBJ databases">
        <title>Ca. Dormibacterota MAGs.</title>
        <authorList>
            <person name="Montgomery K."/>
        </authorList>
    </citation>
    <scope>NUCLEOTIDE SEQUENCE [LARGE SCALE GENOMIC DNA]</scope>
    <source>
        <strain evidence="4">SC8811_S16_3</strain>
    </source>
</reference>
<evidence type="ECO:0000313" key="4">
    <source>
        <dbReference type="EMBL" id="MBJ7603734.1"/>
    </source>
</evidence>
<evidence type="ECO:0000256" key="1">
    <source>
        <dbReference type="ARBA" id="ARBA00022679"/>
    </source>
</evidence>
<dbReference type="Proteomes" id="UP000620075">
    <property type="component" value="Unassembled WGS sequence"/>
</dbReference>
<dbReference type="GO" id="GO:0016747">
    <property type="term" value="F:acyltransferase activity, transferring groups other than amino-acyl groups"/>
    <property type="evidence" value="ECO:0007669"/>
    <property type="project" value="InterPro"/>
</dbReference>
<evidence type="ECO:0000259" key="3">
    <source>
        <dbReference type="PROSITE" id="PS51186"/>
    </source>
</evidence>
<dbReference type="AlphaFoldDB" id="A0A934KDY3"/>
<dbReference type="Gene3D" id="3.40.630.30">
    <property type="match status" value="1"/>
</dbReference>
<feature type="domain" description="N-acetyltransferase" evidence="3">
    <location>
        <begin position="1"/>
        <end position="144"/>
    </location>
</feature>